<keyword evidence="10 26" id="KW-0812">Transmembrane</keyword>
<dbReference type="Pfam" id="PF08263">
    <property type="entry name" value="LRRNT_2"/>
    <property type="match status" value="1"/>
</dbReference>
<keyword evidence="16 26" id="KW-1133">Transmembrane helix</keyword>
<dbReference type="AlphaFoldDB" id="A0A4U6W3U4"/>
<keyword evidence="7" id="KW-0597">Phosphoprotein</keyword>
<feature type="domain" description="Protein kinase" evidence="28">
    <location>
        <begin position="732"/>
        <end position="1038"/>
    </location>
</feature>
<evidence type="ECO:0000256" key="22">
    <source>
        <dbReference type="ARBA" id="ARBA00054320"/>
    </source>
</evidence>
<protein>
    <recommendedName>
        <fullName evidence="24">Receptor kinase-like protein Xa21</fullName>
        <ecNumber evidence="4">2.7.11.1</ecNumber>
    </recommendedName>
</protein>
<evidence type="ECO:0000256" key="8">
    <source>
        <dbReference type="ARBA" id="ARBA00022614"/>
    </source>
</evidence>
<dbReference type="FunFam" id="3.30.200.20:FF:000432">
    <property type="entry name" value="LRR receptor-like serine/threonine-protein kinase EFR"/>
    <property type="match status" value="1"/>
</dbReference>
<evidence type="ECO:0000256" key="26">
    <source>
        <dbReference type="SAM" id="Phobius"/>
    </source>
</evidence>
<evidence type="ECO:0000256" key="16">
    <source>
        <dbReference type="ARBA" id="ARBA00022989"/>
    </source>
</evidence>
<evidence type="ECO:0000256" key="3">
    <source>
        <dbReference type="ARBA" id="ARBA00008684"/>
    </source>
</evidence>
<evidence type="ECO:0000256" key="17">
    <source>
        <dbReference type="ARBA" id="ARBA00023136"/>
    </source>
</evidence>
<dbReference type="EMBL" id="CM016553">
    <property type="protein sequence ID" value="TKW36365.1"/>
    <property type="molecule type" value="Genomic_DNA"/>
</dbReference>
<evidence type="ECO:0000256" key="24">
    <source>
        <dbReference type="ARBA" id="ARBA00072040"/>
    </source>
</evidence>
<evidence type="ECO:0000256" key="14">
    <source>
        <dbReference type="ARBA" id="ARBA00022777"/>
    </source>
</evidence>
<evidence type="ECO:0000256" key="1">
    <source>
        <dbReference type="ARBA" id="ARBA00004162"/>
    </source>
</evidence>
<dbReference type="GO" id="GO:0005886">
    <property type="term" value="C:plasma membrane"/>
    <property type="evidence" value="ECO:0007669"/>
    <property type="project" value="UniProtKB-SubCell"/>
</dbReference>
<evidence type="ECO:0000256" key="27">
    <source>
        <dbReference type="SAM" id="SignalP"/>
    </source>
</evidence>
<dbReference type="InterPro" id="IPR017441">
    <property type="entry name" value="Protein_kinase_ATP_BS"/>
</dbReference>
<dbReference type="InterPro" id="IPR032675">
    <property type="entry name" value="LRR_dom_sf"/>
</dbReference>
<dbReference type="SMART" id="SM00369">
    <property type="entry name" value="LRR_TYP"/>
    <property type="match status" value="8"/>
</dbReference>
<organism evidence="29 30">
    <name type="scientific">Setaria viridis</name>
    <name type="common">Green bristlegrass</name>
    <name type="synonym">Setaria italica subsp. viridis</name>
    <dbReference type="NCBI Taxonomy" id="4556"/>
    <lineage>
        <taxon>Eukaryota</taxon>
        <taxon>Viridiplantae</taxon>
        <taxon>Streptophyta</taxon>
        <taxon>Embryophyta</taxon>
        <taxon>Tracheophyta</taxon>
        <taxon>Spermatophyta</taxon>
        <taxon>Magnoliopsida</taxon>
        <taxon>Liliopsida</taxon>
        <taxon>Poales</taxon>
        <taxon>Poaceae</taxon>
        <taxon>PACMAD clade</taxon>
        <taxon>Panicoideae</taxon>
        <taxon>Panicodae</taxon>
        <taxon>Paniceae</taxon>
        <taxon>Cenchrinae</taxon>
        <taxon>Setaria</taxon>
    </lineage>
</organism>
<evidence type="ECO:0000256" key="10">
    <source>
        <dbReference type="ARBA" id="ARBA00022692"/>
    </source>
</evidence>
<dbReference type="EC" id="2.7.11.1" evidence="4"/>
<comment type="catalytic activity">
    <reaction evidence="21">
        <text>L-seryl-[protein] + ATP = O-phospho-L-seryl-[protein] + ADP + H(+)</text>
        <dbReference type="Rhea" id="RHEA:17989"/>
        <dbReference type="Rhea" id="RHEA-COMP:9863"/>
        <dbReference type="Rhea" id="RHEA-COMP:11604"/>
        <dbReference type="ChEBI" id="CHEBI:15378"/>
        <dbReference type="ChEBI" id="CHEBI:29999"/>
        <dbReference type="ChEBI" id="CHEBI:30616"/>
        <dbReference type="ChEBI" id="CHEBI:83421"/>
        <dbReference type="ChEBI" id="CHEBI:456216"/>
        <dbReference type="EC" id="2.7.11.1"/>
    </reaction>
</comment>
<dbReference type="GO" id="GO:0009791">
    <property type="term" value="P:post-embryonic development"/>
    <property type="evidence" value="ECO:0007669"/>
    <property type="project" value="UniProtKB-ARBA"/>
</dbReference>
<comment type="function">
    <text evidence="22">Receptor kinase that detects X.oryzae pv. oryzae protein Ax21 to promote innate immunity. Following X.oryzae pv. oryzae protein Ax21 detection, undergoes cleavage, releasing the processed protein kinase Xa21 chain.</text>
</comment>
<dbReference type="SUPFAM" id="SSF52058">
    <property type="entry name" value="L domain-like"/>
    <property type="match status" value="1"/>
</dbReference>
<evidence type="ECO:0000256" key="6">
    <source>
        <dbReference type="ARBA" id="ARBA00022527"/>
    </source>
</evidence>
<name>A0A4U6W3U4_SETVI</name>
<evidence type="ECO:0000256" key="15">
    <source>
        <dbReference type="ARBA" id="ARBA00022840"/>
    </source>
</evidence>
<evidence type="ECO:0000256" key="19">
    <source>
        <dbReference type="ARBA" id="ARBA00023180"/>
    </source>
</evidence>
<dbReference type="SUPFAM" id="SSF56112">
    <property type="entry name" value="Protein kinase-like (PK-like)"/>
    <property type="match status" value="1"/>
</dbReference>
<dbReference type="PROSITE" id="PS51257">
    <property type="entry name" value="PROKAR_LIPOPROTEIN"/>
    <property type="match status" value="1"/>
</dbReference>
<evidence type="ECO:0000256" key="20">
    <source>
        <dbReference type="ARBA" id="ARBA00047899"/>
    </source>
</evidence>
<evidence type="ECO:0000256" key="2">
    <source>
        <dbReference type="ARBA" id="ARBA00004389"/>
    </source>
</evidence>
<comment type="function">
    <text evidence="23">The processed protein kinase Xa21 chain released by protein cleavage after X.oryzae pv. oryzae protein Ax21 detection translocates into the nucleus where it can bind and regulate WRKY62, a transcription factor. Confers resistance to the bacterial pathogen X.oryzae pv. oryzae (Xoo).</text>
</comment>
<keyword evidence="8" id="KW-0433">Leucine-rich repeat</keyword>
<evidence type="ECO:0000313" key="29">
    <source>
        <dbReference type="EMBL" id="TKW36365.1"/>
    </source>
</evidence>
<keyword evidence="17 26" id="KW-0472">Membrane</keyword>
<dbReference type="Pfam" id="PF13855">
    <property type="entry name" value="LRR_8"/>
    <property type="match status" value="1"/>
</dbReference>
<comment type="similarity">
    <text evidence="3">Belongs to the protein kinase superfamily. Ser/Thr protein kinase family.</text>
</comment>
<dbReference type="FunFam" id="3.80.10.10:FF:000233">
    <property type="entry name" value="Leucine-rich repeat receptor-like protein kinase TDR"/>
    <property type="match status" value="1"/>
</dbReference>
<dbReference type="InterPro" id="IPR051809">
    <property type="entry name" value="Plant_receptor-like_S/T_kinase"/>
</dbReference>
<keyword evidence="14" id="KW-0418">Kinase</keyword>
<dbReference type="InterPro" id="IPR001611">
    <property type="entry name" value="Leu-rich_rpt"/>
</dbReference>
<dbReference type="PROSITE" id="PS00107">
    <property type="entry name" value="PROTEIN_KINASE_ATP"/>
    <property type="match status" value="1"/>
</dbReference>
<dbReference type="GO" id="GO:0005524">
    <property type="term" value="F:ATP binding"/>
    <property type="evidence" value="ECO:0007669"/>
    <property type="project" value="UniProtKB-UniRule"/>
</dbReference>
<dbReference type="FunFam" id="1.10.510.10:FF:000358">
    <property type="entry name" value="Putative leucine-rich repeat receptor-like serine/threonine-protein kinase"/>
    <property type="match status" value="1"/>
</dbReference>
<keyword evidence="18" id="KW-0675">Receptor</keyword>
<proteinExistence type="inferred from homology"/>
<gene>
    <name evidence="29" type="ORF">SEVIR_2G435700v2</name>
</gene>
<reference evidence="29" key="1">
    <citation type="submission" date="2019-03" db="EMBL/GenBank/DDBJ databases">
        <title>WGS assembly of Setaria viridis.</title>
        <authorList>
            <person name="Huang P."/>
            <person name="Jenkins J."/>
            <person name="Grimwood J."/>
            <person name="Barry K."/>
            <person name="Healey A."/>
            <person name="Mamidi S."/>
            <person name="Sreedasyam A."/>
            <person name="Shu S."/>
            <person name="Feldman M."/>
            <person name="Wu J."/>
            <person name="Yu Y."/>
            <person name="Chen C."/>
            <person name="Johnson J."/>
            <person name="Rokhsar D."/>
            <person name="Baxter I."/>
            <person name="Schmutz J."/>
            <person name="Brutnell T."/>
            <person name="Kellogg E."/>
        </authorList>
    </citation>
    <scope>NUCLEOTIDE SEQUENCE [LARGE SCALE GENOMIC DNA]</scope>
</reference>
<evidence type="ECO:0000256" key="7">
    <source>
        <dbReference type="ARBA" id="ARBA00022553"/>
    </source>
</evidence>
<comment type="catalytic activity">
    <reaction evidence="20">
        <text>L-threonyl-[protein] + ATP = O-phospho-L-threonyl-[protein] + ADP + H(+)</text>
        <dbReference type="Rhea" id="RHEA:46608"/>
        <dbReference type="Rhea" id="RHEA-COMP:11060"/>
        <dbReference type="Rhea" id="RHEA-COMP:11605"/>
        <dbReference type="ChEBI" id="CHEBI:15378"/>
        <dbReference type="ChEBI" id="CHEBI:30013"/>
        <dbReference type="ChEBI" id="CHEBI:30616"/>
        <dbReference type="ChEBI" id="CHEBI:61977"/>
        <dbReference type="ChEBI" id="CHEBI:456216"/>
        <dbReference type="EC" id="2.7.11.1"/>
    </reaction>
</comment>
<dbReference type="Proteomes" id="UP000298652">
    <property type="component" value="Chromosome 2"/>
</dbReference>
<keyword evidence="13 25" id="KW-0547">Nucleotide-binding</keyword>
<keyword evidence="30" id="KW-1185">Reference proteome</keyword>
<dbReference type="Gene3D" id="3.30.200.20">
    <property type="entry name" value="Phosphorylase Kinase, domain 1"/>
    <property type="match status" value="1"/>
</dbReference>
<dbReference type="PANTHER" id="PTHR27008">
    <property type="entry name" value="OS04G0122200 PROTEIN"/>
    <property type="match status" value="1"/>
</dbReference>
<dbReference type="PANTHER" id="PTHR27008:SF521">
    <property type="entry name" value="OS11G0490200 PROTEIN"/>
    <property type="match status" value="1"/>
</dbReference>
<keyword evidence="19" id="KW-0325">Glycoprotein</keyword>
<dbReference type="OMA" id="NDMFADG"/>
<evidence type="ECO:0000256" key="23">
    <source>
        <dbReference type="ARBA" id="ARBA00056628"/>
    </source>
</evidence>
<dbReference type="InterPro" id="IPR013210">
    <property type="entry name" value="LRR_N_plant-typ"/>
</dbReference>
<keyword evidence="15 25" id="KW-0067">ATP-binding</keyword>
<feature type="signal peptide" evidence="27">
    <location>
        <begin position="1"/>
        <end position="23"/>
    </location>
</feature>
<dbReference type="SMART" id="SM00220">
    <property type="entry name" value="S_TKc"/>
    <property type="match status" value="1"/>
</dbReference>
<dbReference type="Pfam" id="PF00069">
    <property type="entry name" value="Pkinase"/>
    <property type="match status" value="1"/>
</dbReference>
<dbReference type="Gene3D" id="3.80.10.10">
    <property type="entry name" value="Ribonuclease Inhibitor"/>
    <property type="match status" value="4"/>
</dbReference>
<keyword evidence="6" id="KW-0723">Serine/threonine-protein kinase</keyword>
<sequence>MKSAATMPHVLLLILLWTSCSSAQPSAPKSNEGTDRDCLLAIKGSYRSGVLASWNATDDFCQWPGVICSHRHKQRVLELNLSSAGLVGTINPSFNNLTFLASLDLSSNALHGGIPSSLGRLRWLRYLNLYNNSLQGDITAELQNCTSLASINLAFNQLSGVLPVWLGGLSKLTSVYMGHNNFTGIIPPSLANLSSLQELYLDTNNLNGPIPKGLGRLGSLAFLALQGNHLSGTIPGTLFNLSSLSRFSVTMNELHGMLSSGVGDNLPKLQYLLLGENHFTGSIPASLANATMIYNLDLSANNFTGSLPPVIGNLCPNIFTVAKNQLEASSEQHWEFMKFSTNCSRLRAIDIGYNHFASDLPSFMSNLSTELQMLHLGHNEISGKIPIDTGNLIGLLQLWLSNNKFTGNLPDSIGRMKMLLDLRFENNLLSGILPSSLGNLTQLGLIYAHNNSFHGPLPSSLGNLQQLTEATFSNNELSGPLPKEIFNLSSLSYALVLSSNNFVGSLPSEVGGLTKLVFLYISGNNLSGSLPDELGNCQSMMELCLDGNSFNNSIPASISKIQGLVLLNLTNNMLYGAIPQQLGLMTGLENLYLAHNNLSGEIPATLENMGSLYQLDISFNHLTGQVPVHGVFANTTGFLFVGNNRLCGGIQELLLPACPERMDDGPKHHQVIRKFVIPIASTIILCLILVSIIFFFRRKPKTLPSRTTGHHLVGDKNPRVSYADLVKATDGFSSSNLIGAGRYGSVYKGTLWLRNTRTEVAVKVFDLQQSGSSKSFSAECETLSKLRHRNLISVITCCSGFDSDQNGFKALVFDFMPNNNLDTWLHPDSYKVPSVPPLQGLTLMQRLSIASDVVDALDYLHNDCQPPVVHCDLKPSNILLDEDLSAHVGDFVLAKILSDPSGHMLINSKSTIGIRGTVGYLAPEYGEGSEVSPSGDVYSFGIILLEMLTGKVPTHSIFTDGLTLQKHVEMAFPDQLMDIVDPAILSIEDSDLQDKIQGWGEINGIILSIIKLAMMCCKQTPAERICTRDAAVEMHRIRMQYVT</sequence>
<keyword evidence="9" id="KW-0808">Transferase</keyword>
<evidence type="ECO:0000256" key="21">
    <source>
        <dbReference type="ARBA" id="ARBA00048679"/>
    </source>
</evidence>
<evidence type="ECO:0000256" key="5">
    <source>
        <dbReference type="ARBA" id="ARBA00022475"/>
    </source>
</evidence>
<feature type="chain" id="PRO_5020584116" description="Receptor kinase-like protein Xa21" evidence="27">
    <location>
        <begin position="24"/>
        <end position="1043"/>
    </location>
</feature>
<dbReference type="InterPro" id="IPR000719">
    <property type="entry name" value="Prot_kinase_dom"/>
</dbReference>
<dbReference type="Pfam" id="PF00560">
    <property type="entry name" value="LRR_1"/>
    <property type="match status" value="7"/>
</dbReference>
<evidence type="ECO:0000256" key="12">
    <source>
        <dbReference type="ARBA" id="ARBA00022737"/>
    </source>
</evidence>
<dbReference type="InterPro" id="IPR003591">
    <property type="entry name" value="Leu-rich_rpt_typical-subtyp"/>
</dbReference>
<evidence type="ECO:0000256" key="9">
    <source>
        <dbReference type="ARBA" id="ARBA00022679"/>
    </source>
</evidence>
<dbReference type="Gramene" id="TKW36365">
    <property type="protein sequence ID" value="TKW36365"/>
    <property type="gene ID" value="SEVIR_2G435700v2"/>
</dbReference>
<dbReference type="GO" id="GO:0005789">
    <property type="term" value="C:endoplasmic reticulum membrane"/>
    <property type="evidence" value="ECO:0007669"/>
    <property type="project" value="UniProtKB-SubCell"/>
</dbReference>
<evidence type="ECO:0000259" key="28">
    <source>
        <dbReference type="PROSITE" id="PS50011"/>
    </source>
</evidence>
<dbReference type="Gene3D" id="1.10.510.10">
    <property type="entry name" value="Transferase(Phosphotransferase) domain 1"/>
    <property type="match status" value="1"/>
</dbReference>
<evidence type="ECO:0000256" key="11">
    <source>
        <dbReference type="ARBA" id="ARBA00022729"/>
    </source>
</evidence>
<dbReference type="PROSITE" id="PS00108">
    <property type="entry name" value="PROTEIN_KINASE_ST"/>
    <property type="match status" value="1"/>
</dbReference>
<evidence type="ECO:0000256" key="25">
    <source>
        <dbReference type="PROSITE-ProRule" id="PRU10141"/>
    </source>
</evidence>
<keyword evidence="12" id="KW-0677">Repeat</keyword>
<keyword evidence="11 27" id="KW-0732">Signal</keyword>
<dbReference type="FunFam" id="3.80.10.10:FF:000383">
    <property type="entry name" value="Leucine-rich repeat receptor protein kinase EMS1"/>
    <property type="match status" value="1"/>
</dbReference>
<dbReference type="PROSITE" id="PS50011">
    <property type="entry name" value="PROTEIN_KINASE_DOM"/>
    <property type="match status" value="1"/>
</dbReference>
<dbReference type="InterPro" id="IPR011009">
    <property type="entry name" value="Kinase-like_dom_sf"/>
</dbReference>
<evidence type="ECO:0000256" key="4">
    <source>
        <dbReference type="ARBA" id="ARBA00012513"/>
    </source>
</evidence>
<evidence type="ECO:0000256" key="18">
    <source>
        <dbReference type="ARBA" id="ARBA00023170"/>
    </source>
</evidence>
<keyword evidence="5" id="KW-1003">Cell membrane</keyword>
<dbReference type="SUPFAM" id="SSF52047">
    <property type="entry name" value="RNI-like"/>
    <property type="match status" value="1"/>
</dbReference>
<feature type="transmembrane region" description="Helical" evidence="26">
    <location>
        <begin position="675"/>
        <end position="696"/>
    </location>
</feature>
<evidence type="ECO:0000313" key="30">
    <source>
        <dbReference type="Proteomes" id="UP000298652"/>
    </source>
</evidence>
<dbReference type="FunFam" id="3.80.10.10:FF:000627">
    <property type="entry name" value="Probable leucine-rich repeat receptor-like protein kinase At2g33170"/>
    <property type="match status" value="1"/>
</dbReference>
<evidence type="ECO:0000256" key="13">
    <source>
        <dbReference type="ARBA" id="ARBA00022741"/>
    </source>
</evidence>
<accession>A0A4U6W3U4</accession>
<comment type="subcellular location">
    <subcellularLocation>
        <location evidence="1">Cell membrane</location>
        <topology evidence="1">Single-pass membrane protein</topology>
    </subcellularLocation>
    <subcellularLocation>
        <location evidence="2">Endoplasmic reticulum membrane</location>
        <topology evidence="2">Single-pass membrane protein</topology>
    </subcellularLocation>
</comment>
<dbReference type="GO" id="GO:0004674">
    <property type="term" value="F:protein serine/threonine kinase activity"/>
    <property type="evidence" value="ECO:0007669"/>
    <property type="project" value="UniProtKB-KW"/>
</dbReference>
<dbReference type="InterPro" id="IPR008271">
    <property type="entry name" value="Ser/Thr_kinase_AS"/>
</dbReference>
<feature type="binding site" evidence="25">
    <location>
        <position position="763"/>
    </location>
    <ligand>
        <name>ATP</name>
        <dbReference type="ChEBI" id="CHEBI:30616"/>
    </ligand>
</feature>